<dbReference type="InterPro" id="IPR051144">
    <property type="entry name" value="Formin_homology_domain"/>
</dbReference>
<evidence type="ECO:0000313" key="5">
    <source>
        <dbReference type="Proteomes" id="UP000289738"/>
    </source>
</evidence>
<dbReference type="Pfam" id="PF02181">
    <property type="entry name" value="FH2"/>
    <property type="match status" value="1"/>
</dbReference>
<comment type="caution">
    <text evidence="4">The sequence shown here is derived from an EMBL/GenBank/DDBJ whole genome shotgun (WGS) entry which is preliminary data.</text>
</comment>
<feature type="compositionally biased region" description="Basic and acidic residues" evidence="2">
    <location>
        <begin position="119"/>
        <end position="128"/>
    </location>
</feature>
<dbReference type="PANTHER" id="PTHR45733:SF10">
    <property type="entry name" value="FORMIN-LIKE PROTEIN 15A-RELATED"/>
    <property type="match status" value="1"/>
</dbReference>
<dbReference type="STRING" id="3818.A0A445A377"/>
<proteinExistence type="inferred from homology"/>
<feature type="region of interest" description="Disordered" evidence="2">
    <location>
        <begin position="91"/>
        <end position="140"/>
    </location>
</feature>
<name>A0A445A377_ARAHY</name>
<gene>
    <name evidence="4" type="ORF">Ahy_B03g066118</name>
</gene>
<dbReference type="PANTHER" id="PTHR45733">
    <property type="entry name" value="FORMIN-J"/>
    <property type="match status" value="1"/>
</dbReference>
<organism evidence="4 5">
    <name type="scientific">Arachis hypogaea</name>
    <name type="common">Peanut</name>
    <dbReference type="NCBI Taxonomy" id="3818"/>
    <lineage>
        <taxon>Eukaryota</taxon>
        <taxon>Viridiplantae</taxon>
        <taxon>Streptophyta</taxon>
        <taxon>Embryophyta</taxon>
        <taxon>Tracheophyta</taxon>
        <taxon>Spermatophyta</taxon>
        <taxon>Magnoliopsida</taxon>
        <taxon>eudicotyledons</taxon>
        <taxon>Gunneridae</taxon>
        <taxon>Pentapetalae</taxon>
        <taxon>rosids</taxon>
        <taxon>fabids</taxon>
        <taxon>Fabales</taxon>
        <taxon>Fabaceae</taxon>
        <taxon>Papilionoideae</taxon>
        <taxon>50 kb inversion clade</taxon>
        <taxon>dalbergioids sensu lato</taxon>
        <taxon>Dalbergieae</taxon>
        <taxon>Pterocarpus clade</taxon>
        <taxon>Arachis</taxon>
    </lineage>
</organism>
<accession>A0A445A377</accession>
<dbReference type="InterPro" id="IPR015425">
    <property type="entry name" value="FH2_Formin"/>
</dbReference>
<evidence type="ECO:0000259" key="3">
    <source>
        <dbReference type="Pfam" id="PF02181"/>
    </source>
</evidence>
<reference evidence="4 5" key="1">
    <citation type="submission" date="2019-01" db="EMBL/GenBank/DDBJ databases">
        <title>Sequencing of cultivated peanut Arachis hypogaea provides insights into genome evolution and oil improvement.</title>
        <authorList>
            <person name="Chen X."/>
        </authorList>
    </citation>
    <scope>NUCLEOTIDE SEQUENCE [LARGE SCALE GENOMIC DNA]</scope>
    <source>
        <strain evidence="5">cv. Fuhuasheng</strain>
        <tissue evidence="4">Leaves</tissue>
    </source>
</reference>
<feature type="domain" description="FH2" evidence="3">
    <location>
        <begin position="206"/>
        <end position="300"/>
    </location>
</feature>
<protein>
    <recommendedName>
        <fullName evidence="3">FH2 domain-containing protein</fullName>
    </recommendedName>
</protein>
<dbReference type="InterPro" id="IPR042201">
    <property type="entry name" value="FH2_Formin_sf"/>
</dbReference>
<sequence length="310" mass="35345">MPNKRFSLSFFSIQIKANSQHLVKFSFPPKLIIPFIPFLEPHESQRLCSLQSSSLIIAKNPRSLPSHHSPPVTTHHSPHRYAAHQLTTHQLTLSSSLNTHKRGKKIRKVENGKKKRRREERERKERTTPARAPPRGPSSLRALTVASASPSRSLTIAAQHHHRVCSLSLLSIVVVAQHRHRRSPEKALNLFQERKVSGKDTKTNETKVKMPLPDMMAAVLAMDESVLDVDQVKNLIKFCPTKEEMELLKGYTGDKENLEKCEQVPRVESKLRVFSFKIQFLSQVTEFKKSLKTVNSACEEDNIEDDDNED</sequence>
<evidence type="ECO:0000256" key="2">
    <source>
        <dbReference type="SAM" id="MobiDB-lite"/>
    </source>
</evidence>
<dbReference type="AlphaFoldDB" id="A0A445A377"/>
<dbReference type="EMBL" id="SDMP01000013">
    <property type="protein sequence ID" value="RYR20890.1"/>
    <property type="molecule type" value="Genomic_DNA"/>
</dbReference>
<dbReference type="Proteomes" id="UP000289738">
    <property type="component" value="Chromosome B03"/>
</dbReference>
<keyword evidence="5" id="KW-1185">Reference proteome</keyword>
<dbReference type="Gene3D" id="1.20.58.2220">
    <property type="entry name" value="Formin, FH2 domain"/>
    <property type="match status" value="1"/>
</dbReference>
<evidence type="ECO:0000313" key="4">
    <source>
        <dbReference type="EMBL" id="RYR20890.1"/>
    </source>
</evidence>
<feature type="compositionally biased region" description="Basic residues" evidence="2">
    <location>
        <begin position="99"/>
        <end position="118"/>
    </location>
</feature>
<comment type="similarity">
    <text evidence="1">Belongs to the formin-like family. Class-II subfamily.</text>
</comment>
<evidence type="ECO:0000256" key="1">
    <source>
        <dbReference type="ARBA" id="ARBA00006468"/>
    </source>
</evidence>
<dbReference type="SUPFAM" id="SSF101447">
    <property type="entry name" value="Formin homology 2 domain (FH2 domain)"/>
    <property type="match status" value="1"/>
</dbReference>